<name>A0A564ZPY7_PLAVI</name>
<dbReference type="AlphaFoldDB" id="A0A564ZPY7"/>
<evidence type="ECO:0000313" key="2">
    <source>
        <dbReference type="EMBL" id="VUZ93669.1"/>
    </source>
</evidence>
<accession>A0A564ZPY7</accession>
<proteinExistence type="predicted"/>
<keyword evidence="1" id="KW-0472">Membrane</keyword>
<dbReference type="VEuPathDB" id="PlasmoDB:PVP01_0401500"/>
<feature type="transmembrane region" description="Helical" evidence="1">
    <location>
        <begin position="198"/>
        <end position="221"/>
    </location>
</feature>
<sequence>MKLLLSINITTFVVINWLYNPSNDLFYTHNCLDTYYNFHRTFHIVTHRLLAKDEVNLEGTETIHNNVEDYISVRKNKEITTYDNMNNDKPNKLEAYKKSFNYRYAKKKGIDKFDCYCERKIFREFEKIDKILEGISNKKKLKRIIFKKYILGIIILCIFSIFGLLIPLLHNIDSDKPVSGGNGNKYTILECLSIPEPAIYSCLVFISISGIIIFFSSIYTIGKIIKYKELKNGKRII</sequence>
<gene>
    <name evidence="2" type="ORF">PVP01_0401500</name>
</gene>
<protein>
    <submittedName>
        <fullName evidence="2">Uncharacterized protein</fullName>
    </submittedName>
</protein>
<dbReference type="OrthoDB" id="388916at2759"/>
<keyword evidence="1" id="KW-1133">Transmembrane helix</keyword>
<feature type="transmembrane region" description="Helical" evidence="1">
    <location>
        <begin position="149"/>
        <end position="169"/>
    </location>
</feature>
<dbReference type="InterPro" id="IPR022139">
    <property type="entry name" value="Fam-L/Fam-M-like_plasmodium"/>
</dbReference>
<dbReference type="EMBL" id="LT635615">
    <property type="protein sequence ID" value="VUZ93669.1"/>
    <property type="molecule type" value="Genomic_DNA"/>
</dbReference>
<organism evidence="2 3">
    <name type="scientific">Plasmodium vivax</name>
    <name type="common">malaria parasite P. vivax</name>
    <dbReference type="NCBI Taxonomy" id="5855"/>
    <lineage>
        <taxon>Eukaryota</taxon>
        <taxon>Sar</taxon>
        <taxon>Alveolata</taxon>
        <taxon>Apicomplexa</taxon>
        <taxon>Aconoidasida</taxon>
        <taxon>Haemosporida</taxon>
        <taxon>Plasmodiidae</taxon>
        <taxon>Plasmodium</taxon>
        <taxon>Plasmodium (Plasmodium)</taxon>
    </lineage>
</organism>
<reference evidence="3" key="1">
    <citation type="submission" date="2016-07" db="EMBL/GenBank/DDBJ databases">
        <authorList>
            <consortium name="Pathogen Informatics"/>
        </authorList>
    </citation>
    <scope>NUCLEOTIDE SEQUENCE [LARGE SCALE GENOMIC DNA]</scope>
</reference>
<dbReference type="Pfam" id="PF12420">
    <property type="entry name" value="DUF3671"/>
    <property type="match status" value="1"/>
</dbReference>
<dbReference type="Proteomes" id="UP000220605">
    <property type="component" value="Chromosome 4"/>
</dbReference>
<dbReference type="VEuPathDB" id="PlasmoDB:PVPAM_100042000"/>
<evidence type="ECO:0000256" key="1">
    <source>
        <dbReference type="SAM" id="Phobius"/>
    </source>
</evidence>
<keyword evidence="1" id="KW-0812">Transmembrane</keyword>
<evidence type="ECO:0000313" key="3">
    <source>
        <dbReference type="Proteomes" id="UP000220605"/>
    </source>
</evidence>